<evidence type="ECO:0008006" key="5">
    <source>
        <dbReference type="Google" id="ProtNLM"/>
    </source>
</evidence>
<name>A0A9P8Q6C2_WICPI</name>
<dbReference type="Gene3D" id="3.40.50.300">
    <property type="entry name" value="P-loop containing nucleotide triphosphate hydrolases"/>
    <property type="match status" value="1"/>
</dbReference>
<dbReference type="AlphaFoldDB" id="A0A9P8Q6C2"/>
<organism evidence="3 4">
    <name type="scientific">Wickerhamomyces pijperi</name>
    <name type="common">Yeast</name>
    <name type="synonym">Pichia pijperi</name>
    <dbReference type="NCBI Taxonomy" id="599730"/>
    <lineage>
        <taxon>Eukaryota</taxon>
        <taxon>Fungi</taxon>
        <taxon>Dikarya</taxon>
        <taxon>Ascomycota</taxon>
        <taxon>Saccharomycotina</taxon>
        <taxon>Saccharomycetes</taxon>
        <taxon>Phaffomycetales</taxon>
        <taxon>Wickerhamomycetaceae</taxon>
        <taxon>Wickerhamomyces</taxon>
    </lineage>
</organism>
<accession>A0A9P8Q6C2</accession>
<dbReference type="GO" id="GO:0005524">
    <property type="term" value="F:ATP binding"/>
    <property type="evidence" value="ECO:0007669"/>
    <property type="project" value="UniProtKB-KW"/>
</dbReference>
<sequence length="239" mass="26886">MLIVGLTGGIATGKSTVSETLKTRHNLTIIDADLIAKQVQEPNKPAYRAIVAYFQDKVPDLLKEDGTINSPALGRYVFANRLGLTKLNSIVHPAVRYEIALQVLKAYFSFNKMVILDVPLLFEAGLDSYCGVTVVVTCEESLQIERLLKRNSYLTLQDAENRIKSQLSNHVRINRADYVIDNSSTFEDLESQVDAVVSRIKPSLWIYVVELFPPFAILSALSTSLLRWYSRWCSRATEE</sequence>
<protein>
    <recommendedName>
        <fullName evidence="5">Dephospho-CoA kinase</fullName>
    </recommendedName>
</protein>
<comment type="caution">
    <text evidence="3">The sequence shown here is derived from an EMBL/GenBank/DDBJ whole genome shotgun (WGS) entry which is preliminary data.</text>
</comment>
<reference evidence="3" key="2">
    <citation type="submission" date="2021-01" db="EMBL/GenBank/DDBJ databases">
        <authorList>
            <person name="Schikora-Tamarit M.A."/>
        </authorList>
    </citation>
    <scope>NUCLEOTIDE SEQUENCE</scope>
    <source>
        <strain evidence="3">CBS2887</strain>
    </source>
</reference>
<reference evidence="3" key="1">
    <citation type="journal article" date="2021" name="Open Biol.">
        <title>Shared evolutionary footprints suggest mitochondrial oxidative damage underlies multiple complex I losses in fungi.</title>
        <authorList>
            <person name="Schikora-Tamarit M.A."/>
            <person name="Marcet-Houben M."/>
            <person name="Nosek J."/>
            <person name="Gabaldon T."/>
        </authorList>
    </citation>
    <scope>NUCLEOTIDE SEQUENCE</scope>
    <source>
        <strain evidence="3">CBS2887</strain>
    </source>
</reference>
<dbReference type="HAMAP" id="MF_00376">
    <property type="entry name" value="Dephospho_CoA_kinase"/>
    <property type="match status" value="1"/>
</dbReference>
<dbReference type="SUPFAM" id="SSF52540">
    <property type="entry name" value="P-loop containing nucleoside triphosphate hydrolases"/>
    <property type="match status" value="1"/>
</dbReference>
<dbReference type="CDD" id="cd02022">
    <property type="entry name" value="DPCK"/>
    <property type="match status" value="1"/>
</dbReference>
<dbReference type="Proteomes" id="UP000774326">
    <property type="component" value="Unassembled WGS sequence"/>
</dbReference>
<keyword evidence="4" id="KW-1185">Reference proteome</keyword>
<dbReference type="GO" id="GO:0015937">
    <property type="term" value="P:coenzyme A biosynthetic process"/>
    <property type="evidence" value="ECO:0007669"/>
    <property type="project" value="InterPro"/>
</dbReference>
<dbReference type="GO" id="GO:0004140">
    <property type="term" value="F:dephospho-CoA kinase activity"/>
    <property type="evidence" value="ECO:0007669"/>
    <property type="project" value="InterPro"/>
</dbReference>
<gene>
    <name evidence="3" type="ORF">WICPIJ_004075</name>
</gene>
<dbReference type="NCBIfam" id="TIGR00152">
    <property type="entry name" value="dephospho-CoA kinase"/>
    <property type="match status" value="1"/>
</dbReference>
<dbReference type="PANTHER" id="PTHR10695:SF46">
    <property type="entry name" value="BIFUNCTIONAL COENZYME A SYNTHASE-RELATED"/>
    <property type="match status" value="1"/>
</dbReference>
<proteinExistence type="inferred from homology"/>
<evidence type="ECO:0000256" key="1">
    <source>
        <dbReference type="ARBA" id="ARBA00022741"/>
    </source>
</evidence>
<evidence type="ECO:0000313" key="3">
    <source>
        <dbReference type="EMBL" id="KAH3684943.1"/>
    </source>
</evidence>
<keyword evidence="1" id="KW-0547">Nucleotide-binding</keyword>
<evidence type="ECO:0000313" key="4">
    <source>
        <dbReference type="Proteomes" id="UP000774326"/>
    </source>
</evidence>
<dbReference type="PANTHER" id="PTHR10695">
    <property type="entry name" value="DEPHOSPHO-COA KINASE-RELATED"/>
    <property type="match status" value="1"/>
</dbReference>
<keyword evidence="2" id="KW-0067">ATP-binding</keyword>
<dbReference type="PROSITE" id="PS51219">
    <property type="entry name" value="DPCK"/>
    <property type="match status" value="1"/>
</dbReference>
<evidence type="ECO:0000256" key="2">
    <source>
        <dbReference type="ARBA" id="ARBA00022840"/>
    </source>
</evidence>
<dbReference type="InterPro" id="IPR027417">
    <property type="entry name" value="P-loop_NTPase"/>
</dbReference>
<dbReference type="OrthoDB" id="247245at2759"/>
<dbReference type="EMBL" id="JAEUBG010002250">
    <property type="protein sequence ID" value="KAH3684943.1"/>
    <property type="molecule type" value="Genomic_DNA"/>
</dbReference>
<dbReference type="InterPro" id="IPR001977">
    <property type="entry name" value="Depp_CoAkinase"/>
</dbReference>
<dbReference type="Pfam" id="PF01121">
    <property type="entry name" value="CoaE"/>
    <property type="match status" value="1"/>
</dbReference>